<dbReference type="Pfam" id="PF00512">
    <property type="entry name" value="HisKA"/>
    <property type="match status" value="1"/>
</dbReference>
<gene>
    <name evidence="18" type="ORF">TPSD3_05775</name>
</gene>
<protein>
    <recommendedName>
        <fullName evidence="3">histidine kinase</fullName>
        <ecNumber evidence="3">2.7.13.3</ecNumber>
    </recommendedName>
</protein>
<dbReference type="EC" id="2.7.13.3" evidence="3"/>
<keyword evidence="7 15" id="KW-0812">Transmembrane</keyword>
<dbReference type="PANTHER" id="PTHR45339:SF1">
    <property type="entry name" value="HYBRID SIGNAL TRANSDUCTION HISTIDINE KINASE J"/>
    <property type="match status" value="1"/>
</dbReference>
<dbReference type="GO" id="GO:0005524">
    <property type="term" value="F:ATP binding"/>
    <property type="evidence" value="ECO:0007669"/>
    <property type="project" value="UniProtKB-KW"/>
</dbReference>
<dbReference type="EMBL" id="MSLT01000012">
    <property type="protein sequence ID" value="OUD13856.1"/>
    <property type="molecule type" value="Genomic_DNA"/>
</dbReference>
<dbReference type="SUPFAM" id="SSF52172">
    <property type="entry name" value="CheY-like"/>
    <property type="match status" value="1"/>
</dbReference>
<dbReference type="FunFam" id="1.10.287.130:FF:000003">
    <property type="entry name" value="Histidine kinase"/>
    <property type="match status" value="1"/>
</dbReference>
<feature type="modified residue" description="4-aspartylphosphate" evidence="14">
    <location>
        <position position="505"/>
    </location>
</feature>
<keyword evidence="19" id="KW-1185">Reference proteome</keyword>
<evidence type="ECO:0000256" key="10">
    <source>
        <dbReference type="ARBA" id="ARBA00022840"/>
    </source>
</evidence>
<dbReference type="CDD" id="cd00082">
    <property type="entry name" value="HisKA"/>
    <property type="match status" value="1"/>
</dbReference>
<dbReference type="PANTHER" id="PTHR45339">
    <property type="entry name" value="HYBRID SIGNAL TRANSDUCTION HISTIDINE KINASE J"/>
    <property type="match status" value="1"/>
</dbReference>
<evidence type="ECO:0000256" key="11">
    <source>
        <dbReference type="ARBA" id="ARBA00022989"/>
    </source>
</evidence>
<keyword evidence="12" id="KW-0902">Two-component regulatory system</keyword>
<dbReference type="InterPro" id="IPR011006">
    <property type="entry name" value="CheY-like_superfamily"/>
</dbReference>
<dbReference type="InterPro" id="IPR003661">
    <property type="entry name" value="HisK_dim/P_dom"/>
</dbReference>
<feature type="domain" description="Histidine kinase" evidence="16">
    <location>
        <begin position="212"/>
        <end position="433"/>
    </location>
</feature>
<dbReference type="SMART" id="SM00387">
    <property type="entry name" value="HATPase_c"/>
    <property type="match status" value="1"/>
</dbReference>
<evidence type="ECO:0000256" key="9">
    <source>
        <dbReference type="ARBA" id="ARBA00022777"/>
    </source>
</evidence>
<evidence type="ECO:0000256" key="1">
    <source>
        <dbReference type="ARBA" id="ARBA00000085"/>
    </source>
</evidence>
<reference evidence="18 19" key="1">
    <citation type="submission" date="2016-12" db="EMBL/GenBank/DDBJ databases">
        <title>Thioflexothrix psekupsii D3 genome sequencing and assembly.</title>
        <authorList>
            <person name="Fomenkov A."/>
            <person name="Vincze T."/>
            <person name="Grabovich M."/>
            <person name="Anton B.P."/>
            <person name="Dubinina G."/>
            <person name="Orlova M."/>
            <person name="Belousova E."/>
            <person name="Roberts R.J."/>
        </authorList>
    </citation>
    <scope>NUCLEOTIDE SEQUENCE [LARGE SCALE GENOMIC DNA]</scope>
    <source>
        <strain evidence="18">D3</strain>
    </source>
</reference>
<dbReference type="InterPro" id="IPR003594">
    <property type="entry name" value="HATPase_dom"/>
</dbReference>
<evidence type="ECO:0000256" key="3">
    <source>
        <dbReference type="ARBA" id="ARBA00012438"/>
    </source>
</evidence>
<dbReference type="CDD" id="cd17546">
    <property type="entry name" value="REC_hyHK_CKI1_RcsC-like"/>
    <property type="match status" value="1"/>
</dbReference>
<evidence type="ECO:0000256" key="2">
    <source>
        <dbReference type="ARBA" id="ARBA00004651"/>
    </source>
</evidence>
<comment type="subcellular location">
    <subcellularLocation>
        <location evidence="2">Cell membrane</location>
        <topology evidence="2">Multi-pass membrane protein</topology>
    </subcellularLocation>
</comment>
<dbReference type="Pfam" id="PF02518">
    <property type="entry name" value="HATPase_c"/>
    <property type="match status" value="1"/>
</dbReference>
<dbReference type="SMART" id="SM00448">
    <property type="entry name" value="REC"/>
    <property type="match status" value="1"/>
</dbReference>
<keyword evidence="4" id="KW-1003">Cell membrane</keyword>
<feature type="transmembrane region" description="Helical" evidence="15">
    <location>
        <begin position="160"/>
        <end position="182"/>
    </location>
</feature>
<comment type="catalytic activity">
    <reaction evidence="1">
        <text>ATP + protein L-histidine = ADP + protein N-phospho-L-histidine.</text>
        <dbReference type="EC" id="2.7.13.3"/>
    </reaction>
</comment>
<dbReference type="PROSITE" id="PS50109">
    <property type="entry name" value="HIS_KIN"/>
    <property type="match status" value="1"/>
</dbReference>
<dbReference type="Pfam" id="PF00072">
    <property type="entry name" value="Response_reg"/>
    <property type="match status" value="1"/>
</dbReference>
<keyword evidence="5 14" id="KW-0597">Phosphoprotein</keyword>
<evidence type="ECO:0000259" key="17">
    <source>
        <dbReference type="PROSITE" id="PS50110"/>
    </source>
</evidence>
<dbReference type="InterPro" id="IPR036890">
    <property type="entry name" value="HATPase_C_sf"/>
</dbReference>
<proteinExistence type="predicted"/>
<dbReference type="FunFam" id="3.30.565.10:FF:000010">
    <property type="entry name" value="Sensor histidine kinase RcsC"/>
    <property type="match status" value="1"/>
</dbReference>
<evidence type="ECO:0000259" key="16">
    <source>
        <dbReference type="PROSITE" id="PS50109"/>
    </source>
</evidence>
<dbReference type="CDD" id="cd16922">
    <property type="entry name" value="HATPase_EvgS-ArcB-TorS-like"/>
    <property type="match status" value="1"/>
</dbReference>
<evidence type="ECO:0000256" key="15">
    <source>
        <dbReference type="SAM" id="Phobius"/>
    </source>
</evidence>
<dbReference type="Gene3D" id="1.10.287.130">
    <property type="match status" value="1"/>
</dbReference>
<evidence type="ECO:0000256" key="12">
    <source>
        <dbReference type="ARBA" id="ARBA00023012"/>
    </source>
</evidence>
<dbReference type="InterPro" id="IPR004358">
    <property type="entry name" value="Sig_transdc_His_kin-like_C"/>
</dbReference>
<dbReference type="PRINTS" id="PR00344">
    <property type="entry name" value="BCTRLSENSOR"/>
</dbReference>
<evidence type="ECO:0000313" key="19">
    <source>
        <dbReference type="Proteomes" id="UP000194798"/>
    </source>
</evidence>
<keyword evidence="10" id="KW-0067">ATP-binding</keyword>
<dbReference type="AlphaFoldDB" id="A0A251X788"/>
<accession>A0A251X788</accession>
<evidence type="ECO:0000313" key="18">
    <source>
        <dbReference type="EMBL" id="OUD13856.1"/>
    </source>
</evidence>
<dbReference type="SMART" id="SM00388">
    <property type="entry name" value="HisKA"/>
    <property type="match status" value="1"/>
</dbReference>
<dbReference type="SUPFAM" id="SSF55874">
    <property type="entry name" value="ATPase domain of HSP90 chaperone/DNA topoisomerase II/histidine kinase"/>
    <property type="match status" value="1"/>
</dbReference>
<evidence type="ECO:0000256" key="14">
    <source>
        <dbReference type="PROSITE-ProRule" id="PRU00169"/>
    </source>
</evidence>
<evidence type="ECO:0000256" key="5">
    <source>
        <dbReference type="ARBA" id="ARBA00022553"/>
    </source>
</evidence>
<dbReference type="PROSITE" id="PS50110">
    <property type="entry name" value="RESPONSE_REGULATORY"/>
    <property type="match status" value="1"/>
</dbReference>
<dbReference type="GO" id="GO:0005886">
    <property type="term" value="C:plasma membrane"/>
    <property type="evidence" value="ECO:0007669"/>
    <property type="project" value="UniProtKB-SubCell"/>
</dbReference>
<feature type="domain" description="Response regulatory" evidence="17">
    <location>
        <begin position="456"/>
        <end position="573"/>
    </location>
</feature>
<evidence type="ECO:0000256" key="7">
    <source>
        <dbReference type="ARBA" id="ARBA00022692"/>
    </source>
</evidence>
<sequence length="582" mass="66538">MAWFRLQTINAHLEQIVKHNNVKIELATRMYNAAQEWLQKLYEIQLLSDTTQQRKAYDRFEQLTDIFLDASEQLERQPLSDIETAQLTRATQFAMRALDHVLLFIHHRLQGKNHEAEKSYDIILPMQKMILNSLDEFLAYQREQTRLAEQNATETYQQAIFWLLVLGIIAVMVIILLGFWVFNNIEQTQAQLLYAKEEAEAASRVKSDFLANVSHEIRTPMNAVIGMSQLLLETSLSHEQRELVETIHVSGDAFLKLINDILDFSKLESGALKLDVKEFELYELIENCLEKTASKLKNKPIDLSLSFDEQTPTRIAGDPNRFQQVLSHLLDNAVKFTDSGEIRLKVISRVLDSSRLELYVTVQDTGVGIPPERLGSLFQSFSQVDTSSTRRYGGTGIGLALCRQLSQLMGGTLWVTSQVGIGSTFHFTVVVKPLHLSEPFNEPEEEVNDSLLPDVRLLLVEDNKTNQKVAQLILRRLGHEVDIVDNGQMALEAIEHHAYDVVFMDIQMPELDGIETTKHIHKRWPPDQRPYIIAMTAHALRGDREKCLAAGMDDYVSKPIKLDALAEALERWRLRKESTKPR</sequence>
<keyword evidence="9" id="KW-0418">Kinase</keyword>
<evidence type="ECO:0000256" key="13">
    <source>
        <dbReference type="ARBA" id="ARBA00023136"/>
    </source>
</evidence>
<dbReference type="InterPro" id="IPR005467">
    <property type="entry name" value="His_kinase_dom"/>
</dbReference>
<keyword evidence="13 15" id="KW-0472">Membrane</keyword>
<organism evidence="18 19">
    <name type="scientific">Thioflexithrix psekupsensis</name>
    <dbReference type="NCBI Taxonomy" id="1570016"/>
    <lineage>
        <taxon>Bacteria</taxon>
        <taxon>Pseudomonadati</taxon>
        <taxon>Pseudomonadota</taxon>
        <taxon>Gammaproteobacteria</taxon>
        <taxon>Thiotrichales</taxon>
        <taxon>Thioflexithrix</taxon>
    </lineage>
</organism>
<name>A0A251X788_9GAMM</name>
<keyword evidence="11 15" id="KW-1133">Transmembrane helix</keyword>
<dbReference type="Gene3D" id="3.40.50.2300">
    <property type="match status" value="1"/>
</dbReference>
<dbReference type="GO" id="GO:0000155">
    <property type="term" value="F:phosphorelay sensor kinase activity"/>
    <property type="evidence" value="ECO:0007669"/>
    <property type="project" value="InterPro"/>
</dbReference>
<dbReference type="SUPFAM" id="SSF47384">
    <property type="entry name" value="Homodimeric domain of signal transducing histidine kinase"/>
    <property type="match status" value="1"/>
</dbReference>
<dbReference type="InterPro" id="IPR036097">
    <property type="entry name" value="HisK_dim/P_sf"/>
</dbReference>
<evidence type="ECO:0000256" key="4">
    <source>
        <dbReference type="ARBA" id="ARBA00022475"/>
    </source>
</evidence>
<keyword evidence="8" id="KW-0547">Nucleotide-binding</keyword>
<dbReference type="InterPro" id="IPR001789">
    <property type="entry name" value="Sig_transdc_resp-reg_receiver"/>
</dbReference>
<comment type="caution">
    <text evidence="18">The sequence shown here is derived from an EMBL/GenBank/DDBJ whole genome shotgun (WGS) entry which is preliminary data.</text>
</comment>
<evidence type="ECO:0000256" key="8">
    <source>
        <dbReference type="ARBA" id="ARBA00022741"/>
    </source>
</evidence>
<keyword evidence="6" id="KW-0808">Transferase</keyword>
<dbReference type="Proteomes" id="UP000194798">
    <property type="component" value="Unassembled WGS sequence"/>
</dbReference>
<evidence type="ECO:0000256" key="6">
    <source>
        <dbReference type="ARBA" id="ARBA00022679"/>
    </source>
</evidence>
<dbReference type="Gene3D" id="3.30.565.10">
    <property type="entry name" value="Histidine kinase-like ATPase, C-terminal domain"/>
    <property type="match status" value="1"/>
</dbReference>